<organism evidence="2 3">
    <name type="scientific">Portunus trituberculatus</name>
    <name type="common">Swimming crab</name>
    <name type="synonym">Neptunus trituberculatus</name>
    <dbReference type="NCBI Taxonomy" id="210409"/>
    <lineage>
        <taxon>Eukaryota</taxon>
        <taxon>Metazoa</taxon>
        <taxon>Ecdysozoa</taxon>
        <taxon>Arthropoda</taxon>
        <taxon>Crustacea</taxon>
        <taxon>Multicrustacea</taxon>
        <taxon>Malacostraca</taxon>
        <taxon>Eumalacostraca</taxon>
        <taxon>Eucarida</taxon>
        <taxon>Decapoda</taxon>
        <taxon>Pleocyemata</taxon>
        <taxon>Brachyura</taxon>
        <taxon>Eubrachyura</taxon>
        <taxon>Portunoidea</taxon>
        <taxon>Portunidae</taxon>
        <taxon>Portuninae</taxon>
        <taxon>Portunus</taxon>
    </lineage>
</organism>
<reference evidence="2 3" key="1">
    <citation type="submission" date="2019-05" db="EMBL/GenBank/DDBJ databases">
        <title>Another draft genome of Portunus trituberculatus and its Hox gene families provides insights of decapod evolution.</title>
        <authorList>
            <person name="Jeong J.-H."/>
            <person name="Song I."/>
            <person name="Kim S."/>
            <person name="Choi T."/>
            <person name="Kim D."/>
            <person name="Ryu S."/>
            <person name="Kim W."/>
        </authorList>
    </citation>
    <scope>NUCLEOTIDE SEQUENCE [LARGE SCALE GENOMIC DNA]</scope>
    <source>
        <tissue evidence="2">Muscle</tissue>
    </source>
</reference>
<gene>
    <name evidence="2" type="ORF">E2C01_001715</name>
</gene>
<feature type="compositionally biased region" description="Polar residues" evidence="1">
    <location>
        <begin position="12"/>
        <end position="28"/>
    </location>
</feature>
<evidence type="ECO:0000256" key="1">
    <source>
        <dbReference type="SAM" id="MobiDB-lite"/>
    </source>
</evidence>
<accession>A0A5B7CHD3</accession>
<comment type="caution">
    <text evidence="2">The sequence shown here is derived from an EMBL/GenBank/DDBJ whole genome shotgun (WGS) entry which is preliminary data.</text>
</comment>
<proteinExistence type="predicted"/>
<protein>
    <submittedName>
        <fullName evidence="2">Uncharacterized protein</fullName>
    </submittedName>
</protein>
<evidence type="ECO:0000313" key="3">
    <source>
        <dbReference type="Proteomes" id="UP000324222"/>
    </source>
</evidence>
<name>A0A5B7CHD3_PORTR</name>
<sequence>MNSSLPHKAPTRTKQMNTTLSLVPSSVRLQPRPDSSALPFLPSLYPSLPSTLCPFTPEVPSQRSHDQ</sequence>
<evidence type="ECO:0000313" key="2">
    <source>
        <dbReference type="EMBL" id="MPC09112.1"/>
    </source>
</evidence>
<keyword evidence="3" id="KW-1185">Reference proteome</keyword>
<feature type="region of interest" description="Disordered" evidence="1">
    <location>
        <begin position="1"/>
        <end position="37"/>
    </location>
</feature>
<dbReference type="Proteomes" id="UP000324222">
    <property type="component" value="Unassembled WGS sequence"/>
</dbReference>
<dbReference type="EMBL" id="VSRR010000056">
    <property type="protein sequence ID" value="MPC09112.1"/>
    <property type="molecule type" value="Genomic_DNA"/>
</dbReference>
<dbReference type="AlphaFoldDB" id="A0A5B7CHD3"/>